<organism evidence="1 2">
    <name type="scientific">Empedobacter falsenii</name>
    <dbReference type="NCBI Taxonomy" id="343874"/>
    <lineage>
        <taxon>Bacteria</taxon>
        <taxon>Pseudomonadati</taxon>
        <taxon>Bacteroidota</taxon>
        <taxon>Flavobacteriia</taxon>
        <taxon>Flavobacteriales</taxon>
        <taxon>Weeksellaceae</taxon>
        <taxon>Empedobacter</taxon>
    </lineage>
</organism>
<dbReference type="RefSeq" id="WP_115001178.1">
    <property type="nucleotide sequence ID" value="NZ_JAAGKM010000047.1"/>
</dbReference>
<evidence type="ECO:0000313" key="1">
    <source>
        <dbReference type="EMBL" id="STD59186.1"/>
    </source>
</evidence>
<dbReference type="EMBL" id="UFXS01000001">
    <property type="protein sequence ID" value="STD59186.1"/>
    <property type="molecule type" value="Genomic_DNA"/>
</dbReference>
<dbReference type="STRING" id="343874.GCA_000805695_02679"/>
<reference evidence="1 2" key="1">
    <citation type="submission" date="2018-06" db="EMBL/GenBank/DDBJ databases">
        <authorList>
            <consortium name="Pathogen Informatics"/>
            <person name="Doyle S."/>
        </authorList>
    </citation>
    <scope>NUCLEOTIDE SEQUENCE [LARGE SCALE GENOMIC DNA]</scope>
    <source>
        <strain evidence="1 2">NCTC13456</strain>
    </source>
</reference>
<accession>A0A376GKY5</accession>
<gene>
    <name evidence="1" type="ORF">NCTC13456_02817</name>
</gene>
<dbReference type="Proteomes" id="UP000254737">
    <property type="component" value="Unassembled WGS sequence"/>
</dbReference>
<evidence type="ECO:0000313" key="2">
    <source>
        <dbReference type="Proteomes" id="UP000254737"/>
    </source>
</evidence>
<name>A0A376GKY5_9FLAO</name>
<protein>
    <submittedName>
        <fullName evidence="1">Uncharacterized protein</fullName>
    </submittedName>
</protein>
<sequence>MSQNISELNLAPISDEKLVDFINQQLPITVPALKDHIIEEFKKRSLDYRHLYNVKTDELNIKLPLSLIDGCLFERNIPKPPLVGNFYAVVHRLRNFLQHSKELNGKRLKTFHYIFDQLYLPYELIDIISEEDVKNLTEDDVFITFKNSKQHFPNDKIINNIPKNNLLITVDKGNYYRGLDKVILSHQNTIIKEENLNNVTA</sequence>
<dbReference type="AlphaFoldDB" id="A0A376GKY5"/>
<proteinExistence type="predicted"/>